<organism evidence="2 3">
    <name type="scientific">Iningainema tapete BLCC-T55</name>
    <dbReference type="NCBI Taxonomy" id="2748662"/>
    <lineage>
        <taxon>Bacteria</taxon>
        <taxon>Bacillati</taxon>
        <taxon>Cyanobacteriota</taxon>
        <taxon>Cyanophyceae</taxon>
        <taxon>Nostocales</taxon>
        <taxon>Scytonemataceae</taxon>
        <taxon>Iningainema tapete</taxon>
    </lineage>
</organism>
<keyword evidence="3" id="KW-1185">Reference proteome</keyword>
<evidence type="ECO:0000313" key="3">
    <source>
        <dbReference type="Proteomes" id="UP000629098"/>
    </source>
</evidence>
<keyword evidence="1" id="KW-1133">Transmembrane helix</keyword>
<dbReference type="AlphaFoldDB" id="A0A8J6XGZ2"/>
<protein>
    <submittedName>
        <fullName evidence="2">Uncharacterized protein</fullName>
    </submittedName>
</protein>
<feature type="transmembrane region" description="Helical" evidence="1">
    <location>
        <begin position="30"/>
        <end position="50"/>
    </location>
</feature>
<sequence>MNPQKTTDSIKDKLPLTPAEIEENSSSVQLGLAIAIGVFTILFVATTAYFGSPFGYRLLLPH</sequence>
<comment type="caution">
    <text evidence="2">The sequence shown here is derived from an EMBL/GenBank/DDBJ whole genome shotgun (WGS) entry which is preliminary data.</text>
</comment>
<proteinExistence type="predicted"/>
<evidence type="ECO:0000256" key="1">
    <source>
        <dbReference type="SAM" id="Phobius"/>
    </source>
</evidence>
<keyword evidence="1" id="KW-0812">Transmembrane</keyword>
<reference evidence="2" key="1">
    <citation type="submission" date="2020-09" db="EMBL/GenBank/DDBJ databases">
        <title>Iningainema tapete sp. nov. (Scytonemataceae, Cyanobacteria) from greenhouses in central Florida (USA) produces two types of nodularin with biosynthetic potential for microcystin-LR and anabaenopeptins.</title>
        <authorList>
            <person name="Berthold D.E."/>
            <person name="Lefler F.W."/>
            <person name="Huang I.-S."/>
            <person name="Abdulla H."/>
            <person name="Zimba P.V."/>
            <person name="Laughinghouse H.D. IV."/>
        </authorList>
    </citation>
    <scope>NUCLEOTIDE SEQUENCE</scope>
    <source>
        <strain evidence="2">BLCCT55</strain>
    </source>
</reference>
<gene>
    <name evidence="2" type="ORF">ICL16_19125</name>
</gene>
<keyword evidence="1" id="KW-0472">Membrane</keyword>
<evidence type="ECO:0000313" key="2">
    <source>
        <dbReference type="EMBL" id="MBD2774128.1"/>
    </source>
</evidence>
<accession>A0A8J6XGZ2</accession>
<dbReference type="Proteomes" id="UP000629098">
    <property type="component" value="Unassembled WGS sequence"/>
</dbReference>
<name>A0A8J6XGZ2_9CYAN</name>
<dbReference type="RefSeq" id="WP_190830745.1">
    <property type="nucleotide sequence ID" value="NZ_CAWPPI010000064.1"/>
</dbReference>
<dbReference type="EMBL" id="JACXAE010000064">
    <property type="protein sequence ID" value="MBD2774128.1"/>
    <property type="molecule type" value="Genomic_DNA"/>
</dbReference>